<dbReference type="AlphaFoldDB" id="A0A6M0RXM6"/>
<evidence type="ECO:0000256" key="8">
    <source>
        <dbReference type="ARBA" id="ARBA00023065"/>
    </source>
</evidence>
<feature type="transmembrane region" description="Helical" evidence="11">
    <location>
        <begin position="284"/>
        <end position="317"/>
    </location>
</feature>
<evidence type="ECO:0000256" key="2">
    <source>
        <dbReference type="ARBA" id="ARBA00005551"/>
    </source>
</evidence>
<gene>
    <name evidence="13" type="ORF">DXZ20_36265</name>
</gene>
<organism evidence="13 14">
    <name type="scientific">Adonisia turfae CCMR0081</name>
    <dbReference type="NCBI Taxonomy" id="2292702"/>
    <lineage>
        <taxon>Bacteria</taxon>
        <taxon>Bacillati</taxon>
        <taxon>Cyanobacteriota</taxon>
        <taxon>Adonisia</taxon>
        <taxon>Adonisia turfae</taxon>
    </lineage>
</organism>
<name>A0A6M0RXM6_9CYAN</name>
<keyword evidence="8" id="KW-0406">Ion transport</keyword>
<feature type="transmembrane region" description="Helical" evidence="11">
    <location>
        <begin position="407"/>
        <end position="440"/>
    </location>
</feature>
<evidence type="ECO:0000256" key="5">
    <source>
        <dbReference type="ARBA" id="ARBA00022692"/>
    </source>
</evidence>
<feature type="transmembrane region" description="Helical" evidence="11">
    <location>
        <begin position="367"/>
        <end position="387"/>
    </location>
</feature>
<dbReference type="RefSeq" id="WP_163703255.1">
    <property type="nucleotide sequence ID" value="NZ_QXHD01000004.1"/>
</dbReference>
<feature type="transmembrane region" description="Helical" evidence="11">
    <location>
        <begin position="182"/>
        <end position="201"/>
    </location>
</feature>
<dbReference type="GO" id="GO:1902600">
    <property type="term" value="P:proton transmembrane transport"/>
    <property type="evidence" value="ECO:0007669"/>
    <property type="project" value="InterPro"/>
</dbReference>
<evidence type="ECO:0000256" key="11">
    <source>
        <dbReference type="SAM" id="Phobius"/>
    </source>
</evidence>
<dbReference type="Pfam" id="PF00999">
    <property type="entry name" value="Na_H_Exchanger"/>
    <property type="match status" value="1"/>
</dbReference>
<accession>A0A6M0RXM6</accession>
<feature type="transmembrane region" description="Helical" evidence="11">
    <location>
        <begin position="329"/>
        <end position="347"/>
    </location>
</feature>
<dbReference type="PANTHER" id="PTHR43562:SF3">
    <property type="entry name" value="SODIUM ION_PROTON EXCHANGER (EUROFUNG)"/>
    <property type="match status" value="1"/>
</dbReference>
<keyword evidence="10" id="KW-0739">Sodium transport</keyword>
<dbReference type="Proteomes" id="UP000481033">
    <property type="component" value="Unassembled WGS sequence"/>
</dbReference>
<dbReference type="PANTHER" id="PTHR43562">
    <property type="entry name" value="NAPA-TYPE SODIUM/HYDROGEN ANTIPORTER"/>
    <property type="match status" value="1"/>
</dbReference>
<dbReference type="GO" id="GO:0006814">
    <property type="term" value="P:sodium ion transport"/>
    <property type="evidence" value="ECO:0007669"/>
    <property type="project" value="UniProtKB-KW"/>
</dbReference>
<evidence type="ECO:0000256" key="7">
    <source>
        <dbReference type="ARBA" id="ARBA00023053"/>
    </source>
</evidence>
<evidence type="ECO:0000256" key="9">
    <source>
        <dbReference type="ARBA" id="ARBA00023136"/>
    </source>
</evidence>
<keyword evidence="6 11" id="KW-1133">Transmembrane helix</keyword>
<evidence type="ECO:0000313" key="14">
    <source>
        <dbReference type="Proteomes" id="UP000481033"/>
    </source>
</evidence>
<sequence>MILSSFSVVTSSVLTPLLASAVGVESEFYAKALAAAVAFVTVVVFLFAQLFGELAIRLSLPAVLGELIAGFILGVSGIHCIVLGNGGEVADWTVAAVQLISGSDTTTIQEVFAGPIRILLNQYAELGVGVLLFKIGLEADLEELIKVGPQAASVAVAGVILPFVAGFVGLTSIFHLSAIASIFAAAALTATSIGITSRIMQDMGVLNTKEGQIILGAAVLDDILGIAILAVAIGIAEHGTVEISSVIGTIVSATLFVISAIVLNKVFGPRYINFLSRFSNPYSVLIGSIIFLSLMGTIANVIGLEEILGCFAAGIILGNTKATAALEKACEPLVALFATVFFVSIGAKTDLSVLNLANPESRTGLVIAAFLIVIAILGKLAAGYFVFSKENVNRLAIGTGMVPRGEVGLVFAGLGATTGTLTGSLNVAIVLMVIATTFVAPPMLRWVFASNQTVTNQEQQPVAK</sequence>
<feature type="transmembrane region" description="Helical" evidence="11">
    <location>
        <begin position="29"/>
        <end position="51"/>
    </location>
</feature>
<protein>
    <submittedName>
        <fullName evidence="13">Cation:proton antiporter</fullName>
    </submittedName>
</protein>
<evidence type="ECO:0000256" key="6">
    <source>
        <dbReference type="ARBA" id="ARBA00022989"/>
    </source>
</evidence>
<keyword evidence="5 11" id="KW-0812">Transmembrane</keyword>
<keyword evidence="7" id="KW-0915">Sodium</keyword>
<comment type="caution">
    <text evidence="13">The sequence shown here is derived from an EMBL/GenBank/DDBJ whole genome shotgun (WGS) entry which is preliminary data.</text>
</comment>
<evidence type="ECO:0000256" key="3">
    <source>
        <dbReference type="ARBA" id="ARBA00022448"/>
    </source>
</evidence>
<feature type="transmembrane region" description="Helical" evidence="11">
    <location>
        <begin position="63"/>
        <end position="84"/>
    </location>
</feature>
<evidence type="ECO:0000256" key="4">
    <source>
        <dbReference type="ARBA" id="ARBA00022449"/>
    </source>
</evidence>
<evidence type="ECO:0000256" key="1">
    <source>
        <dbReference type="ARBA" id="ARBA00004141"/>
    </source>
</evidence>
<comment type="subcellular location">
    <subcellularLocation>
        <location evidence="1">Membrane</location>
        <topology evidence="1">Multi-pass membrane protein</topology>
    </subcellularLocation>
</comment>
<feature type="transmembrane region" description="Helical" evidence="11">
    <location>
        <begin position="151"/>
        <end position="170"/>
    </location>
</feature>
<comment type="similarity">
    <text evidence="2">Belongs to the monovalent cation:proton antiporter 2 (CPA2) transporter (TC 2.A.37) family.</text>
</comment>
<feature type="domain" description="Cation/H+ exchanger transmembrane" evidence="12">
    <location>
        <begin position="45"/>
        <end position="448"/>
    </location>
</feature>
<evidence type="ECO:0000256" key="10">
    <source>
        <dbReference type="ARBA" id="ARBA00023201"/>
    </source>
</evidence>
<proteinExistence type="inferred from homology"/>
<keyword evidence="3" id="KW-0813">Transport</keyword>
<reference evidence="13 14" key="1">
    <citation type="journal article" date="2020" name="Microb. Ecol.">
        <title>Ecogenomics of the Marine Benthic Filamentous Cyanobacterium Adonisia.</title>
        <authorList>
            <person name="Walter J.M."/>
            <person name="Coutinho F.H."/>
            <person name="Leomil L."/>
            <person name="Hargreaves P.I."/>
            <person name="Campeao M.E."/>
            <person name="Vieira V.V."/>
            <person name="Silva B.S."/>
            <person name="Fistarol G.O."/>
            <person name="Salomon P.S."/>
            <person name="Sawabe T."/>
            <person name="Mino S."/>
            <person name="Hosokawa M."/>
            <person name="Miyashita H."/>
            <person name="Maruyama F."/>
            <person name="van Verk M.C."/>
            <person name="Dutilh B.E."/>
            <person name="Thompson C.C."/>
            <person name="Thompson F.L."/>
        </authorList>
    </citation>
    <scope>NUCLEOTIDE SEQUENCE [LARGE SCALE GENOMIC DNA]</scope>
    <source>
        <strain evidence="13 14">CCMR0081</strain>
    </source>
</reference>
<dbReference type="InterPro" id="IPR038770">
    <property type="entry name" value="Na+/solute_symporter_sf"/>
</dbReference>
<keyword evidence="14" id="KW-1185">Reference proteome</keyword>
<keyword evidence="4" id="KW-0050">Antiport</keyword>
<evidence type="ECO:0000313" key="13">
    <source>
        <dbReference type="EMBL" id="NEZ60998.1"/>
    </source>
</evidence>
<evidence type="ECO:0000259" key="12">
    <source>
        <dbReference type="Pfam" id="PF00999"/>
    </source>
</evidence>
<dbReference type="GO" id="GO:0015297">
    <property type="term" value="F:antiporter activity"/>
    <property type="evidence" value="ECO:0007669"/>
    <property type="project" value="UniProtKB-KW"/>
</dbReference>
<feature type="transmembrane region" description="Helical" evidence="11">
    <location>
        <begin position="243"/>
        <end position="264"/>
    </location>
</feature>
<dbReference type="InterPro" id="IPR006153">
    <property type="entry name" value="Cation/H_exchanger_TM"/>
</dbReference>
<dbReference type="Gene3D" id="1.20.1530.20">
    <property type="match status" value="1"/>
</dbReference>
<dbReference type="GO" id="GO:0016020">
    <property type="term" value="C:membrane"/>
    <property type="evidence" value="ECO:0007669"/>
    <property type="project" value="UniProtKB-SubCell"/>
</dbReference>
<dbReference type="EMBL" id="QXHD01000004">
    <property type="protein sequence ID" value="NEZ60998.1"/>
    <property type="molecule type" value="Genomic_DNA"/>
</dbReference>
<feature type="transmembrane region" description="Helical" evidence="11">
    <location>
        <begin position="213"/>
        <end position="236"/>
    </location>
</feature>
<keyword evidence="9 11" id="KW-0472">Membrane</keyword>